<gene>
    <name evidence="8" type="ORF">E8A74_12785</name>
</gene>
<name>A0A4V5PSG6_9BACT</name>
<evidence type="ECO:0000256" key="4">
    <source>
        <dbReference type="ARBA" id="ARBA00023049"/>
    </source>
</evidence>
<organism evidence="8 9">
    <name type="scientific">Polyangium fumosum</name>
    <dbReference type="NCBI Taxonomy" id="889272"/>
    <lineage>
        <taxon>Bacteria</taxon>
        <taxon>Pseudomonadati</taxon>
        <taxon>Myxococcota</taxon>
        <taxon>Polyangia</taxon>
        <taxon>Polyangiales</taxon>
        <taxon>Polyangiaceae</taxon>
        <taxon>Polyangium</taxon>
    </lineage>
</organism>
<comment type="similarity">
    <text evidence="1">Belongs to the peptidase U62 family.</text>
</comment>
<dbReference type="EMBL" id="SSMQ01000011">
    <property type="protein sequence ID" value="TKD09156.1"/>
    <property type="molecule type" value="Genomic_DNA"/>
</dbReference>
<dbReference type="InterPro" id="IPR002510">
    <property type="entry name" value="Metalloprtase-TldD/E_N"/>
</dbReference>
<dbReference type="GO" id="GO:0008237">
    <property type="term" value="F:metallopeptidase activity"/>
    <property type="evidence" value="ECO:0007669"/>
    <property type="project" value="UniProtKB-KW"/>
</dbReference>
<dbReference type="Pfam" id="PF19290">
    <property type="entry name" value="PmbA_TldD_2nd"/>
    <property type="match status" value="1"/>
</dbReference>
<dbReference type="RefSeq" id="WP_136929265.1">
    <property type="nucleotide sequence ID" value="NZ_SSMQ01000011.1"/>
</dbReference>
<dbReference type="PANTHER" id="PTHR30624">
    <property type="entry name" value="UNCHARACTERIZED PROTEIN TLDD AND PMBA"/>
    <property type="match status" value="1"/>
</dbReference>
<evidence type="ECO:0000313" key="8">
    <source>
        <dbReference type="EMBL" id="TKD09156.1"/>
    </source>
</evidence>
<dbReference type="Proteomes" id="UP000309215">
    <property type="component" value="Unassembled WGS sequence"/>
</dbReference>
<evidence type="ECO:0000259" key="5">
    <source>
        <dbReference type="Pfam" id="PF01523"/>
    </source>
</evidence>
<dbReference type="InterPro" id="IPR045569">
    <property type="entry name" value="Metalloprtase-TldD/E_C"/>
</dbReference>
<evidence type="ECO:0000259" key="7">
    <source>
        <dbReference type="Pfam" id="PF19290"/>
    </source>
</evidence>
<protein>
    <submittedName>
        <fullName evidence="8">TldD/PmbA family protein</fullName>
    </submittedName>
</protein>
<proteinExistence type="inferred from homology"/>
<evidence type="ECO:0000256" key="1">
    <source>
        <dbReference type="ARBA" id="ARBA00005836"/>
    </source>
</evidence>
<keyword evidence="9" id="KW-1185">Reference proteome</keyword>
<dbReference type="Pfam" id="PF01523">
    <property type="entry name" value="PmbA_TldD_1st"/>
    <property type="match status" value="1"/>
</dbReference>
<dbReference type="InterPro" id="IPR051463">
    <property type="entry name" value="Peptidase_U62_metallo"/>
</dbReference>
<dbReference type="AlphaFoldDB" id="A0A4V5PSG6"/>
<dbReference type="InterPro" id="IPR035068">
    <property type="entry name" value="TldD/PmbA_N"/>
</dbReference>
<evidence type="ECO:0000256" key="2">
    <source>
        <dbReference type="ARBA" id="ARBA00022670"/>
    </source>
</evidence>
<dbReference type="SUPFAM" id="SSF111283">
    <property type="entry name" value="Putative modulator of DNA gyrase, PmbA/TldD"/>
    <property type="match status" value="1"/>
</dbReference>
<dbReference type="GO" id="GO:0006508">
    <property type="term" value="P:proteolysis"/>
    <property type="evidence" value="ECO:0007669"/>
    <property type="project" value="UniProtKB-KW"/>
</dbReference>
<accession>A0A4V5PSG6</accession>
<feature type="domain" description="Metalloprotease TldD/E central" evidence="7">
    <location>
        <begin position="130"/>
        <end position="236"/>
    </location>
</feature>
<dbReference type="GO" id="GO:0005829">
    <property type="term" value="C:cytosol"/>
    <property type="evidence" value="ECO:0007669"/>
    <property type="project" value="TreeGrafter"/>
</dbReference>
<keyword evidence="3" id="KW-0378">Hydrolase</keyword>
<feature type="domain" description="Metalloprotease TldD/E N-terminal" evidence="5">
    <location>
        <begin position="39"/>
        <end position="103"/>
    </location>
</feature>
<dbReference type="Pfam" id="PF19289">
    <property type="entry name" value="PmbA_TldD_3rd"/>
    <property type="match status" value="1"/>
</dbReference>
<reference evidence="8 9" key="1">
    <citation type="submission" date="2019-04" db="EMBL/GenBank/DDBJ databases">
        <authorList>
            <person name="Li Y."/>
            <person name="Wang J."/>
        </authorList>
    </citation>
    <scope>NUCLEOTIDE SEQUENCE [LARGE SCALE GENOMIC DNA]</scope>
    <source>
        <strain evidence="8 9">DSM 14668</strain>
    </source>
</reference>
<dbReference type="InterPro" id="IPR036059">
    <property type="entry name" value="TldD/PmbA_sf"/>
</dbReference>
<feature type="domain" description="Metalloprotease TldD/E C-terminal" evidence="6">
    <location>
        <begin position="244"/>
        <end position="476"/>
    </location>
</feature>
<evidence type="ECO:0000259" key="6">
    <source>
        <dbReference type="Pfam" id="PF19289"/>
    </source>
</evidence>
<evidence type="ECO:0000313" key="9">
    <source>
        <dbReference type="Proteomes" id="UP000309215"/>
    </source>
</evidence>
<keyword evidence="2" id="KW-0645">Protease</keyword>
<evidence type="ECO:0000256" key="3">
    <source>
        <dbReference type="ARBA" id="ARBA00022801"/>
    </source>
</evidence>
<dbReference type="PANTHER" id="PTHR30624:SF4">
    <property type="entry name" value="METALLOPROTEASE TLDD"/>
    <property type="match status" value="1"/>
</dbReference>
<dbReference type="Gene3D" id="3.30.2290.10">
    <property type="entry name" value="PmbA/TldD superfamily"/>
    <property type="match status" value="1"/>
</dbReference>
<dbReference type="InterPro" id="IPR045570">
    <property type="entry name" value="Metalloprtase-TldD/E_cen_dom"/>
</dbReference>
<keyword evidence="4" id="KW-0482">Metalloprotease</keyword>
<comment type="caution">
    <text evidence="8">The sequence shown here is derived from an EMBL/GenBank/DDBJ whole genome shotgun (WGS) entry which is preliminary data.</text>
</comment>
<dbReference type="OrthoDB" id="9803213at2"/>
<sequence>MTESCDDKAPFGPSGESPMDRALCRRLLDIALENGGDYAELFFEYRAGGGFSFSDDTLKAVSRGVSMGVGVRVQRQGVTGFASSEDLSFKALERAAKTASQIAVGGGGKRAFALESPPIPRRYEVEAASLDAPLREKRLLCERAASAALSFDPRVIAAESTFSEEVREILVATSDGIFAHDVQPLFRVGVRVRAEDHRSWREGSSGGGGRVGLGYFRDRPPEWHGREAARQAVQLLDCRQGPTGDVVVVWGSADCGIIFQQAVAQSLEADYILAGTSGLAGLMGRQIANDFFTLIDDASVPGSRGSLNVDDEGIVPHQTVLIEEGRVCGHLHDRRSARLLGHSTTGNGRRESFGTTPMPRCTNTLVLPGPHEPEEILRSVKRGILVMKLGGGQIDMSNGDFVFGMTESYLIEDGTVTAPLAPQNILGNVIEMLGNVTMLGSDVFLSDGIWTSGKHNQSVPVGVGCPVMRVESLFIAS</sequence>